<evidence type="ECO:0000256" key="2">
    <source>
        <dbReference type="ARBA" id="ARBA00023002"/>
    </source>
</evidence>
<keyword evidence="4" id="KW-1185">Reference proteome</keyword>
<dbReference type="Pfam" id="PF13561">
    <property type="entry name" value="adh_short_C2"/>
    <property type="match status" value="1"/>
</dbReference>
<dbReference type="InterPro" id="IPR036291">
    <property type="entry name" value="NAD(P)-bd_dom_sf"/>
</dbReference>
<evidence type="ECO:0000313" key="4">
    <source>
        <dbReference type="Proteomes" id="UP001158576"/>
    </source>
</evidence>
<proteinExistence type="inferred from homology"/>
<dbReference type="Gene3D" id="3.40.50.720">
    <property type="entry name" value="NAD(P)-binding Rossmann-like Domain"/>
    <property type="match status" value="1"/>
</dbReference>
<dbReference type="Proteomes" id="UP001158576">
    <property type="component" value="Chromosome 1"/>
</dbReference>
<evidence type="ECO:0000313" key="3">
    <source>
        <dbReference type="EMBL" id="CAG5103012.1"/>
    </source>
</evidence>
<dbReference type="SUPFAM" id="SSF51735">
    <property type="entry name" value="NAD(P)-binding Rossmann-fold domains"/>
    <property type="match status" value="1"/>
</dbReference>
<comment type="similarity">
    <text evidence="1">Belongs to the short-chain dehydrogenases/reductases (SDR) family.</text>
</comment>
<reference evidence="3 4" key="1">
    <citation type="submission" date="2021-04" db="EMBL/GenBank/DDBJ databases">
        <authorList>
            <person name="Bliznina A."/>
        </authorList>
    </citation>
    <scope>NUCLEOTIDE SEQUENCE [LARGE SCALE GENOMIC DNA]</scope>
</reference>
<dbReference type="PANTHER" id="PTHR24321:SF8">
    <property type="entry name" value="ESTRADIOL 17-BETA-DEHYDROGENASE 8-RELATED"/>
    <property type="match status" value="1"/>
</dbReference>
<dbReference type="PRINTS" id="PR00081">
    <property type="entry name" value="GDHRDH"/>
</dbReference>
<organism evidence="3 4">
    <name type="scientific">Oikopleura dioica</name>
    <name type="common">Tunicate</name>
    <dbReference type="NCBI Taxonomy" id="34765"/>
    <lineage>
        <taxon>Eukaryota</taxon>
        <taxon>Metazoa</taxon>
        <taxon>Chordata</taxon>
        <taxon>Tunicata</taxon>
        <taxon>Appendicularia</taxon>
        <taxon>Copelata</taxon>
        <taxon>Oikopleuridae</taxon>
        <taxon>Oikopleura</taxon>
    </lineage>
</organism>
<evidence type="ECO:0000256" key="1">
    <source>
        <dbReference type="ARBA" id="ARBA00006484"/>
    </source>
</evidence>
<name>A0ABN7SKA3_OIKDI</name>
<dbReference type="CDD" id="cd05233">
    <property type="entry name" value="SDR_c"/>
    <property type="match status" value="1"/>
</dbReference>
<dbReference type="InterPro" id="IPR002347">
    <property type="entry name" value="SDR_fam"/>
</dbReference>
<keyword evidence="2" id="KW-0560">Oxidoreductase</keyword>
<dbReference type="PANTHER" id="PTHR24321">
    <property type="entry name" value="DEHYDROGENASES, SHORT CHAIN"/>
    <property type="match status" value="1"/>
</dbReference>
<accession>A0ABN7SKA3</accession>
<gene>
    <name evidence="3" type="ORF">OKIOD_LOCUS9338</name>
</gene>
<dbReference type="EMBL" id="OU015566">
    <property type="protein sequence ID" value="CAG5103012.1"/>
    <property type="molecule type" value="Genomic_DNA"/>
</dbReference>
<sequence>MQNSTLEVSILTDMANFEYDSKRLDQNVTRGRFKDEVAIVCGGASGIGRATVKRFLNDGAKVAVFDLNGDNDFGDENVKVYQIDCSKKEDCETSVSSVISDFGKINHLVYSVAYFGSKALDATEEDWSKSLMINVAGAGFMISAVTPHLEKAEERRRSVCLLTSISSTQAQWHRWTYGATKGALWSLVRHATLELGEKGIRVNSVSPSWIWTPEVAKAYPEKSEINSPSGPGQLYHSLGRVGEVDEVAAAICFLASRDAGFIHGHDLQVGGGYHAMGPEGCQPAKFAGSTDS</sequence>
<protein>
    <submittedName>
        <fullName evidence="3">Oidioi.mRNA.OKI2018_I69.chr1.g573.t1.cds</fullName>
    </submittedName>
</protein>